<feature type="region of interest" description="Disordered" evidence="1">
    <location>
        <begin position="134"/>
        <end position="156"/>
    </location>
</feature>
<accession>A0AB38UQX3</accession>
<evidence type="ECO:0000313" key="2">
    <source>
        <dbReference type="EMBL" id="VAZ82995.1"/>
    </source>
</evidence>
<feature type="compositionally biased region" description="Basic and acidic residues" evidence="1">
    <location>
        <begin position="140"/>
        <end position="154"/>
    </location>
</feature>
<protein>
    <submittedName>
        <fullName evidence="2">Uncharacterized protein</fullName>
    </submittedName>
</protein>
<dbReference type="Proteomes" id="UP000271464">
    <property type="component" value="Unassembled WGS sequence"/>
</dbReference>
<sequence length="233" mass="24107">MCVSGAAVGVHVFRAGCQHGLVFVEVHAHHDAGPAAGQRIRRNAGMFEGLPGHLEQHPLLRVHRGGFARGDAEKLGVEAGDVGHESAPLGGHPARCQRVGVVERVGVPPVGRHPRDCVARVNQQVPEAVRIGGAAGKPAADPHHRDGLGHRDPGDLGELLGQRGALLCAHTGDPAKGGAYHLSPSVEVDSIRSNRLSNTLPAEADNAAISSAVESCCGATSLVRYWASNATVG</sequence>
<dbReference type="EMBL" id="UPHM01000029">
    <property type="protein sequence ID" value="VAZ90974.1"/>
    <property type="molecule type" value="Genomic_DNA"/>
</dbReference>
<proteinExistence type="predicted"/>
<evidence type="ECO:0000313" key="5">
    <source>
        <dbReference type="Proteomes" id="UP000279331"/>
    </source>
</evidence>
<evidence type="ECO:0000313" key="3">
    <source>
        <dbReference type="EMBL" id="VAZ90974.1"/>
    </source>
</evidence>
<keyword evidence="4" id="KW-1185">Reference proteome</keyword>
<dbReference type="EMBL" id="UPHL01000044">
    <property type="protein sequence ID" value="VAZ82995.1"/>
    <property type="molecule type" value="Genomic_DNA"/>
</dbReference>
<dbReference type="AlphaFoldDB" id="A0AB38UQX3"/>
<comment type="caution">
    <text evidence="2">The sequence shown here is derived from an EMBL/GenBank/DDBJ whole genome shotgun (WGS) entry which is preliminary data.</text>
</comment>
<gene>
    <name evidence="2" type="ORF">LAUMK42_01807</name>
    <name evidence="3" type="ORF">LAUMK4_01589</name>
</gene>
<name>A0AB38UQX3_9MYCO</name>
<organism evidence="2 5">
    <name type="scientific">Mycobacterium persicum</name>
    <dbReference type="NCBI Taxonomy" id="1487726"/>
    <lineage>
        <taxon>Bacteria</taxon>
        <taxon>Bacillati</taxon>
        <taxon>Actinomycetota</taxon>
        <taxon>Actinomycetes</taxon>
        <taxon>Mycobacteriales</taxon>
        <taxon>Mycobacteriaceae</taxon>
        <taxon>Mycobacterium</taxon>
    </lineage>
</organism>
<evidence type="ECO:0000256" key="1">
    <source>
        <dbReference type="SAM" id="MobiDB-lite"/>
    </source>
</evidence>
<reference evidence="4 5" key="1">
    <citation type="submission" date="2018-09" db="EMBL/GenBank/DDBJ databases">
        <authorList>
            <person name="Tagini F."/>
        </authorList>
    </citation>
    <scope>NUCLEOTIDE SEQUENCE [LARGE SCALE GENOMIC DNA]</scope>
    <source>
        <strain evidence="3 4">MK4</strain>
        <strain evidence="2 5">MK42</strain>
    </source>
</reference>
<evidence type="ECO:0000313" key="4">
    <source>
        <dbReference type="Proteomes" id="UP000271464"/>
    </source>
</evidence>
<dbReference type="Proteomes" id="UP000279331">
    <property type="component" value="Unassembled WGS sequence"/>
</dbReference>